<evidence type="ECO:0000256" key="1">
    <source>
        <dbReference type="ARBA" id="ARBA00004141"/>
    </source>
</evidence>
<dbReference type="AlphaFoldDB" id="A0A1J9RLR7"/>
<evidence type="ECO:0000256" key="5">
    <source>
        <dbReference type="ARBA" id="ARBA00023136"/>
    </source>
</evidence>
<keyword evidence="4 6" id="KW-1133">Transmembrane helix</keyword>
<dbReference type="Pfam" id="PF06140">
    <property type="entry name" value="Ifi-6-16"/>
    <property type="match status" value="1"/>
</dbReference>
<comment type="similarity">
    <text evidence="2">Belongs to the IFI6/IFI27 family.</text>
</comment>
<feature type="transmembrane region" description="Helical" evidence="6">
    <location>
        <begin position="151"/>
        <end position="176"/>
    </location>
</feature>
<sequence length="213" mass="22661">MFRLSPSLLDWQLKYVDFYSFHLPRTQPQHPLARSLVVSPARMNFLNAISATARKAFQGVSTVASTVVKKISDASVNIRNSFNAFSATAPRKLRRFLLDAHCTLRYKIRQVLDWIKKHPYLTALIVLAIILAIVVPPVALHAAGFTATGVVAGSAAAAIQSSIGGAVAAGSLFAILTSAGMGGYGVAILVGCLLALYAGVAVGGISTYRSFHF</sequence>
<keyword evidence="8" id="KW-1185">Reference proteome</keyword>
<dbReference type="PANTHER" id="PTHR16932">
    <property type="entry name" value="INTERFERON ALPHA-INDUCIBLE PROTEIN 27"/>
    <property type="match status" value="1"/>
</dbReference>
<reference evidence="7 8" key="1">
    <citation type="submission" date="2016-10" db="EMBL/GenBank/DDBJ databases">
        <title>Proteomics and genomics reveal pathogen-plant mechanisms compatible with a hemibiotrophic lifestyle of Diplodia corticola.</title>
        <authorList>
            <person name="Fernandes I."/>
            <person name="De Jonge R."/>
            <person name="Van De Peer Y."/>
            <person name="Devreese B."/>
            <person name="Alves A."/>
            <person name="Esteves A.C."/>
        </authorList>
    </citation>
    <scope>NUCLEOTIDE SEQUENCE [LARGE SCALE GENOMIC DNA]</scope>
    <source>
        <strain evidence="7 8">CBS 112549</strain>
    </source>
</reference>
<dbReference type="RefSeq" id="XP_020125715.1">
    <property type="nucleotide sequence ID" value="XM_020279148.1"/>
</dbReference>
<dbReference type="Proteomes" id="UP000183809">
    <property type="component" value="Unassembled WGS sequence"/>
</dbReference>
<dbReference type="EMBL" id="MNUE01000080">
    <property type="protein sequence ID" value="OJD29455.1"/>
    <property type="molecule type" value="Genomic_DNA"/>
</dbReference>
<dbReference type="Gene3D" id="6.10.110.10">
    <property type="match status" value="1"/>
</dbReference>
<dbReference type="GeneID" id="31019410"/>
<keyword evidence="3 6" id="KW-0812">Transmembrane</keyword>
<dbReference type="GO" id="GO:0016020">
    <property type="term" value="C:membrane"/>
    <property type="evidence" value="ECO:0007669"/>
    <property type="project" value="UniProtKB-SubCell"/>
</dbReference>
<feature type="transmembrane region" description="Helical" evidence="6">
    <location>
        <begin position="183"/>
        <end position="205"/>
    </location>
</feature>
<proteinExistence type="inferred from homology"/>
<evidence type="ECO:0000256" key="2">
    <source>
        <dbReference type="ARBA" id="ARBA00007262"/>
    </source>
</evidence>
<dbReference type="InterPro" id="IPR038213">
    <property type="entry name" value="IFI6/IFI27-like_sf"/>
</dbReference>
<comment type="subcellular location">
    <subcellularLocation>
        <location evidence="1">Membrane</location>
        <topology evidence="1">Multi-pass membrane protein</topology>
    </subcellularLocation>
</comment>
<keyword evidence="5 6" id="KW-0472">Membrane</keyword>
<dbReference type="InterPro" id="IPR009311">
    <property type="entry name" value="IFI6/IFI27-like"/>
</dbReference>
<accession>A0A1J9RLR7</accession>
<evidence type="ECO:0000313" key="7">
    <source>
        <dbReference type="EMBL" id="OJD29455.1"/>
    </source>
</evidence>
<organism evidence="7 8">
    <name type="scientific">Diplodia corticola</name>
    <dbReference type="NCBI Taxonomy" id="236234"/>
    <lineage>
        <taxon>Eukaryota</taxon>
        <taxon>Fungi</taxon>
        <taxon>Dikarya</taxon>
        <taxon>Ascomycota</taxon>
        <taxon>Pezizomycotina</taxon>
        <taxon>Dothideomycetes</taxon>
        <taxon>Dothideomycetes incertae sedis</taxon>
        <taxon>Botryosphaeriales</taxon>
        <taxon>Botryosphaeriaceae</taxon>
        <taxon>Diplodia</taxon>
    </lineage>
</organism>
<gene>
    <name evidence="7" type="ORF">BKCO1_8000013</name>
</gene>
<name>A0A1J9RLR7_9PEZI</name>
<evidence type="ECO:0000256" key="6">
    <source>
        <dbReference type="SAM" id="Phobius"/>
    </source>
</evidence>
<comment type="caution">
    <text evidence="7">The sequence shown here is derived from an EMBL/GenBank/DDBJ whole genome shotgun (WGS) entry which is preliminary data.</text>
</comment>
<dbReference type="PANTHER" id="PTHR16932:SF18">
    <property type="entry name" value="INTERFERON, ALPHA-INDUCIBLE PROTEIN 27-LIKE 2"/>
    <property type="match status" value="1"/>
</dbReference>
<protein>
    <submittedName>
        <fullName evidence="7">Uncharacterized protein</fullName>
    </submittedName>
</protein>
<evidence type="ECO:0000313" key="8">
    <source>
        <dbReference type="Proteomes" id="UP000183809"/>
    </source>
</evidence>
<evidence type="ECO:0000256" key="3">
    <source>
        <dbReference type="ARBA" id="ARBA00022692"/>
    </source>
</evidence>
<evidence type="ECO:0000256" key="4">
    <source>
        <dbReference type="ARBA" id="ARBA00022989"/>
    </source>
</evidence>
<feature type="transmembrane region" description="Helical" evidence="6">
    <location>
        <begin position="119"/>
        <end position="139"/>
    </location>
</feature>